<dbReference type="InterPro" id="IPR006132">
    <property type="entry name" value="Asp/Orn_carbamoyltranf_P-bd"/>
</dbReference>
<dbReference type="GO" id="GO:0006228">
    <property type="term" value="P:UTP biosynthetic process"/>
    <property type="evidence" value="ECO:0007669"/>
    <property type="project" value="TreeGrafter"/>
</dbReference>
<comment type="similarity">
    <text evidence="26">In the N-terminal section; belongs to the CarA family.</text>
</comment>
<evidence type="ECO:0000256" key="2">
    <source>
        <dbReference type="ARBA" id="ARBA00004496"/>
    </source>
</evidence>
<keyword evidence="20" id="KW-0665">Pyrimidine biosynthesis</keyword>
<organism evidence="38 39">
    <name type="scientific">Brenthis ino</name>
    <name type="common">lesser marbled fritillary</name>
    <dbReference type="NCBI Taxonomy" id="405034"/>
    <lineage>
        <taxon>Eukaryota</taxon>
        <taxon>Metazoa</taxon>
        <taxon>Ecdysozoa</taxon>
        <taxon>Arthropoda</taxon>
        <taxon>Hexapoda</taxon>
        <taxon>Insecta</taxon>
        <taxon>Pterygota</taxon>
        <taxon>Neoptera</taxon>
        <taxon>Endopterygota</taxon>
        <taxon>Lepidoptera</taxon>
        <taxon>Glossata</taxon>
        <taxon>Ditrysia</taxon>
        <taxon>Papilionoidea</taxon>
        <taxon>Nymphalidae</taxon>
        <taxon>Heliconiinae</taxon>
        <taxon>Argynnini</taxon>
        <taxon>Brenthis</taxon>
    </lineage>
</organism>
<evidence type="ECO:0000256" key="3">
    <source>
        <dbReference type="ARBA" id="ARBA00004812"/>
    </source>
</evidence>
<dbReference type="InterPro" id="IPR001944">
    <property type="entry name" value="Glycoside_Hdrlase_35"/>
</dbReference>
<keyword evidence="19" id="KW-0315">Glutamine amidotransferase</keyword>
<comment type="similarity">
    <text evidence="27">In the 2nd section; belongs to the CarB family.</text>
</comment>
<dbReference type="CDD" id="cd01423">
    <property type="entry name" value="MGS_CPS_I_III"/>
    <property type="match status" value="1"/>
</dbReference>
<evidence type="ECO:0000256" key="27">
    <source>
        <dbReference type="ARBA" id="ARBA00043998"/>
    </source>
</evidence>
<dbReference type="NCBIfam" id="TIGR00670">
    <property type="entry name" value="asp_carb_tr"/>
    <property type="match status" value="1"/>
</dbReference>
<dbReference type="InterPro" id="IPR011059">
    <property type="entry name" value="Metal-dep_hydrolase_composite"/>
</dbReference>
<evidence type="ECO:0000256" key="21">
    <source>
        <dbReference type="ARBA" id="ARBA00023180"/>
    </source>
</evidence>
<dbReference type="GO" id="GO:0004070">
    <property type="term" value="F:aspartate carbamoyltransferase activity"/>
    <property type="evidence" value="ECO:0007669"/>
    <property type="project" value="UniProtKB-EC"/>
</dbReference>
<keyword evidence="13" id="KW-0732">Signal</keyword>
<comment type="catalytic activity">
    <reaction evidence="28">
        <text>hydrogencarbonate + NH4(+) + 2 ATP = carbamoyl phosphate + 2 ADP + phosphate + 2 H(+)</text>
        <dbReference type="Rhea" id="RHEA:18029"/>
        <dbReference type="ChEBI" id="CHEBI:15378"/>
        <dbReference type="ChEBI" id="CHEBI:17544"/>
        <dbReference type="ChEBI" id="CHEBI:28938"/>
        <dbReference type="ChEBI" id="CHEBI:30616"/>
        <dbReference type="ChEBI" id="CHEBI:43474"/>
        <dbReference type="ChEBI" id="CHEBI:58228"/>
        <dbReference type="ChEBI" id="CHEBI:456216"/>
        <dbReference type="EC" id="6.3.4.16"/>
    </reaction>
</comment>
<dbReference type="CDD" id="cd01744">
    <property type="entry name" value="GATase1_CPSase"/>
    <property type="match status" value="1"/>
</dbReference>
<evidence type="ECO:0000256" key="34">
    <source>
        <dbReference type="RuleBase" id="RU000675"/>
    </source>
</evidence>
<dbReference type="GO" id="GO:0005829">
    <property type="term" value="C:cytosol"/>
    <property type="evidence" value="ECO:0007669"/>
    <property type="project" value="TreeGrafter"/>
</dbReference>
<dbReference type="InterPro" id="IPR058047">
    <property type="entry name" value="CPSase_preATP-grasp"/>
</dbReference>
<dbReference type="GO" id="GO:0006541">
    <property type="term" value="P:glutamine metabolic process"/>
    <property type="evidence" value="ECO:0007669"/>
    <property type="project" value="InterPro"/>
</dbReference>
<keyword evidence="12" id="KW-0479">Metal-binding</keyword>
<dbReference type="SMART" id="SM01096">
    <property type="entry name" value="CPSase_L_D3"/>
    <property type="match status" value="1"/>
</dbReference>
<dbReference type="NCBIfam" id="NF002032">
    <property type="entry name" value="PRK00856.1"/>
    <property type="match status" value="1"/>
</dbReference>
<evidence type="ECO:0000256" key="13">
    <source>
        <dbReference type="ARBA" id="ARBA00022729"/>
    </source>
</evidence>
<comment type="similarity">
    <text evidence="6">Belongs to the glycosyl hydrolase 35 family.</text>
</comment>
<dbReference type="FunFam" id="3.20.20.140:FF:000036">
    <property type="entry name" value="Carbamoyl-phosphate synthase large chain"/>
    <property type="match status" value="1"/>
</dbReference>
<dbReference type="HAMAP" id="MF_00001">
    <property type="entry name" value="Asp_carb_tr"/>
    <property type="match status" value="1"/>
</dbReference>
<dbReference type="Pfam" id="PF25596">
    <property type="entry name" value="CPSase_L_D1"/>
    <property type="match status" value="2"/>
</dbReference>
<evidence type="ECO:0000256" key="19">
    <source>
        <dbReference type="ARBA" id="ARBA00022962"/>
    </source>
</evidence>
<dbReference type="PRINTS" id="PR00099">
    <property type="entry name" value="CPSGATASE"/>
</dbReference>
<dbReference type="Gene3D" id="3.30.1490.20">
    <property type="entry name" value="ATP-grasp fold, A domain"/>
    <property type="match status" value="1"/>
</dbReference>
<dbReference type="GO" id="GO:0004151">
    <property type="term" value="F:dihydroorotase activity"/>
    <property type="evidence" value="ECO:0007669"/>
    <property type="project" value="UniProtKB-EC"/>
</dbReference>
<evidence type="ECO:0000256" key="17">
    <source>
        <dbReference type="ARBA" id="ARBA00022833"/>
    </source>
</evidence>
<evidence type="ECO:0000313" key="38">
    <source>
        <dbReference type="EMBL" id="CAH0720786.1"/>
    </source>
</evidence>
<dbReference type="FunFam" id="3.30.470.20:FF:000004">
    <property type="entry name" value="Carbamoyl-phosphate synthase (glutamine-hydrolyzing)"/>
    <property type="match status" value="1"/>
</dbReference>
<dbReference type="InterPro" id="IPR005479">
    <property type="entry name" value="CPAse_ATP-bd"/>
</dbReference>
<keyword evidence="22" id="KW-0511">Multifunctional enzyme</keyword>
<comment type="catalytic activity">
    <reaction evidence="32">
        <text>L-glutamine + H2O = L-glutamate + NH4(+)</text>
        <dbReference type="Rhea" id="RHEA:15889"/>
        <dbReference type="ChEBI" id="CHEBI:15377"/>
        <dbReference type="ChEBI" id="CHEBI:28938"/>
        <dbReference type="ChEBI" id="CHEBI:29985"/>
        <dbReference type="ChEBI" id="CHEBI:58359"/>
        <dbReference type="EC" id="3.5.1.2"/>
    </reaction>
</comment>
<dbReference type="SUPFAM" id="SSF49785">
    <property type="entry name" value="Galactose-binding domain-like"/>
    <property type="match status" value="1"/>
</dbReference>
<dbReference type="FunFam" id="3.30.470.20:FF:000001">
    <property type="entry name" value="Carbamoyl-phosphate synthase large chain"/>
    <property type="match status" value="1"/>
</dbReference>
<dbReference type="FunFam" id="3.40.50.1370:FF:000002">
    <property type="entry name" value="Aspartate carbamoyltransferase 2"/>
    <property type="match status" value="1"/>
</dbReference>
<evidence type="ECO:0000256" key="24">
    <source>
        <dbReference type="ARBA" id="ARBA00043968"/>
    </source>
</evidence>
<dbReference type="Pfam" id="PF00117">
    <property type="entry name" value="GATase"/>
    <property type="match status" value="1"/>
</dbReference>
<feature type="non-terminal residue" evidence="38">
    <location>
        <position position="2898"/>
    </location>
</feature>
<dbReference type="PANTHER" id="PTHR11405:SF5">
    <property type="entry name" value="CAD PROTEIN"/>
    <property type="match status" value="1"/>
</dbReference>
<dbReference type="PRINTS" id="PR00098">
    <property type="entry name" value="CPSASE"/>
</dbReference>
<dbReference type="GO" id="GO:0006207">
    <property type="term" value="P:'de novo' pyrimidine nucleobase biosynthetic process"/>
    <property type="evidence" value="ECO:0007669"/>
    <property type="project" value="InterPro"/>
</dbReference>
<dbReference type="Pfam" id="PF00185">
    <property type="entry name" value="OTCace"/>
    <property type="match status" value="1"/>
</dbReference>
<keyword evidence="14" id="KW-0677">Repeat</keyword>
<comment type="pathway">
    <text evidence="5">Pyrimidine metabolism; UMP biosynthesis via de novo pathway; (S)-dihydroorotate from bicarbonate: step 3/3.</text>
</comment>
<comment type="pathway">
    <text evidence="4">Pyrimidine metabolism; UMP biosynthesis via de novo pathway; (S)-dihydroorotate from bicarbonate: step 2/3.</text>
</comment>
<dbReference type="Pfam" id="PF01979">
    <property type="entry name" value="Amidohydro_1"/>
    <property type="match status" value="1"/>
</dbReference>
<dbReference type="PROSITE" id="PS00097">
    <property type="entry name" value="CARBAMOYLTRANSFERASE"/>
    <property type="match status" value="1"/>
</dbReference>
<keyword evidence="9" id="KW-0597">Phosphoprotein</keyword>
<dbReference type="GO" id="GO:0004359">
    <property type="term" value="F:glutaminase activity"/>
    <property type="evidence" value="ECO:0007669"/>
    <property type="project" value="UniProtKB-EC"/>
</dbReference>
<dbReference type="FunFam" id="3.20.20.80:FF:000017">
    <property type="entry name" value="Beta-galactosidase"/>
    <property type="match status" value="1"/>
</dbReference>
<dbReference type="Gene3D" id="3.20.20.80">
    <property type="entry name" value="Glycosidases"/>
    <property type="match status" value="1"/>
</dbReference>
<dbReference type="InterPro" id="IPR006275">
    <property type="entry name" value="CPSase_lsu"/>
</dbReference>
<dbReference type="SUPFAM" id="SSF53671">
    <property type="entry name" value="Aspartate/ornithine carbamoyltransferase"/>
    <property type="match status" value="1"/>
</dbReference>
<keyword evidence="18" id="KW-0067">ATP-binding</keyword>
<dbReference type="UniPathway" id="UPA00070">
    <property type="reaction ID" value="UER00115"/>
</dbReference>
<dbReference type="Gene3D" id="2.60.120.260">
    <property type="entry name" value="Galactose-binding domain-like"/>
    <property type="match status" value="2"/>
</dbReference>
<evidence type="ECO:0000256" key="25">
    <source>
        <dbReference type="ARBA" id="ARBA00043979"/>
    </source>
</evidence>
<dbReference type="InterPro" id="IPR006274">
    <property type="entry name" value="CarbamoylP_synth_ssu"/>
</dbReference>
<dbReference type="InterPro" id="IPR008979">
    <property type="entry name" value="Galactose-bd-like_sf"/>
</dbReference>
<dbReference type="InterPro" id="IPR029062">
    <property type="entry name" value="Class_I_gatase-like"/>
</dbReference>
<dbReference type="EMBL" id="OV170222">
    <property type="protein sequence ID" value="CAH0720786.1"/>
    <property type="molecule type" value="Genomic_DNA"/>
</dbReference>
<comment type="similarity">
    <text evidence="24">In the 3rd section; belongs to the metallo-dependent hydrolases superfamily. DHOase family. CAD subfamily.</text>
</comment>
<dbReference type="SUPFAM" id="SSF51556">
    <property type="entry name" value="Metallo-dependent hydrolases"/>
    <property type="match status" value="1"/>
</dbReference>
<dbReference type="Pfam" id="PF02787">
    <property type="entry name" value="CPSase_L_D3"/>
    <property type="match status" value="1"/>
</dbReference>
<dbReference type="InterPro" id="IPR031330">
    <property type="entry name" value="Gly_Hdrlase_35_cat"/>
</dbReference>
<evidence type="ECO:0000256" key="9">
    <source>
        <dbReference type="ARBA" id="ARBA00022553"/>
    </source>
</evidence>
<dbReference type="SUPFAM" id="SSF51338">
    <property type="entry name" value="Composite domain of metallo-dependent hydrolases"/>
    <property type="match status" value="1"/>
</dbReference>
<dbReference type="SUPFAM" id="SSF56059">
    <property type="entry name" value="Glutathione synthetase ATP-binding domain-like"/>
    <property type="match status" value="2"/>
</dbReference>
<evidence type="ECO:0000256" key="4">
    <source>
        <dbReference type="ARBA" id="ARBA00004852"/>
    </source>
</evidence>
<keyword evidence="15" id="KW-0547">Nucleotide-binding</keyword>
<dbReference type="PROSITE" id="PS00482">
    <property type="entry name" value="DIHYDROOROTASE_1"/>
    <property type="match status" value="1"/>
</dbReference>
<keyword evidence="16 34" id="KW-0378">Hydrolase</keyword>
<dbReference type="GO" id="GO:0004088">
    <property type="term" value="F:carbamoyl-phosphate synthase (glutamine-hydrolyzing) activity"/>
    <property type="evidence" value="ECO:0007669"/>
    <property type="project" value="UniProtKB-EC"/>
</dbReference>
<keyword evidence="7" id="KW-0963">Cytoplasm</keyword>
<proteinExistence type="inferred from homology"/>
<evidence type="ECO:0000256" key="12">
    <source>
        <dbReference type="ARBA" id="ARBA00022723"/>
    </source>
</evidence>
<dbReference type="NCBIfam" id="TIGR01368">
    <property type="entry name" value="CPSaseIIsmall"/>
    <property type="match status" value="1"/>
</dbReference>
<evidence type="ECO:0000256" key="33">
    <source>
        <dbReference type="ARBA" id="ARBA00059164"/>
    </source>
</evidence>
<dbReference type="SMART" id="SM00851">
    <property type="entry name" value="MGS"/>
    <property type="match status" value="1"/>
</dbReference>
<comment type="catalytic activity">
    <reaction evidence="29">
        <text>(S)-dihydroorotate + H2O = N-carbamoyl-L-aspartate + H(+)</text>
        <dbReference type="Rhea" id="RHEA:24296"/>
        <dbReference type="ChEBI" id="CHEBI:15377"/>
        <dbReference type="ChEBI" id="CHEBI:15378"/>
        <dbReference type="ChEBI" id="CHEBI:30864"/>
        <dbReference type="ChEBI" id="CHEBI:32814"/>
        <dbReference type="EC" id="3.5.2.3"/>
    </reaction>
</comment>
<reference evidence="38" key="1">
    <citation type="submission" date="2021-12" db="EMBL/GenBank/DDBJ databases">
        <authorList>
            <person name="Martin H S."/>
        </authorList>
    </citation>
    <scope>NUCLEOTIDE SEQUENCE</scope>
</reference>
<dbReference type="PROSITE" id="PS01182">
    <property type="entry name" value="GLYCOSYL_HYDROL_F35"/>
    <property type="match status" value="1"/>
</dbReference>
<dbReference type="NCBIfam" id="TIGR01369">
    <property type="entry name" value="CPSaseII_lrg"/>
    <property type="match status" value="1"/>
</dbReference>
<evidence type="ECO:0000256" key="15">
    <source>
        <dbReference type="ARBA" id="ARBA00022741"/>
    </source>
</evidence>
<dbReference type="Gene3D" id="1.10.1030.10">
    <property type="entry name" value="Carbamoyl-phosphate synthetase, large subunit oligomerisation domain"/>
    <property type="match status" value="1"/>
</dbReference>
<feature type="domain" description="Carbamoyl phosphate synthase ATP-binding" evidence="36">
    <location>
        <begin position="1756"/>
        <end position="1770"/>
    </location>
</feature>
<evidence type="ECO:0000256" key="8">
    <source>
        <dbReference type="ARBA" id="ARBA00022533"/>
    </source>
</evidence>
<evidence type="ECO:0000259" key="36">
    <source>
        <dbReference type="PROSITE" id="PS00866"/>
    </source>
</evidence>
<dbReference type="Gene3D" id="3.40.50.1380">
    <property type="entry name" value="Methylglyoxal synthase-like domain"/>
    <property type="match status" value="1"/>
</dbReference>
<dbReference type="HAMAP" id="MF_01209">
    <property type="entry name" value="CPSase_S_chain"/>
    <property type="match status" value="1"/>
</dbReference>
<dbReference type="InterPro" id="IPR036914">
    <property type="entry name" value="MGS-like_dom_sf"/>
</dbReference>
<dbReference type="GO" id="GO:0004565">
    <property type="term" value="F:beta-galactosidase activity"/>
    <property type="evidence" value="ECO:0007669"/>
    <property type="project" value="UniProtKB-EC"/>
</dbReference>
<dbReference type="InterPro" id="IPR032466">
    <property type="entry name" value="Metal_Hydrolase"/>
</dbReference>
<dbReference type="Proteomes" id="UP000838878">
    <property type="component" value="Chromosome 2"/>
</dbReference>
<dbReference type="InterPro" id="IPR006130">
    <property type="entry name" value="Asp/Orn_carbamoylTrfase"/>
</dbReference>
<dbReference type="NCBIfam" id="NF003671">
    <property type="entry name" value="PRK05294.1"/>
    <property type="match status" value="1"/>
</dbReference>
<dbReference type="Pfam" id="PF02786">
    <property type="entry name" value="CPSase_L_D2"/>
    <property type="match status" value="2"/>
</dbReference>
<dbReference type="InterPro" id="IPR019801">
    <property type="entry name" value="Glyco_hydro_35_CS"/>
</dbReference>
<comment type="function">
    <text evidence="33">Multifunctional protein that encodes the first 3 enzymatic activities of the de novo pyrimidine pathway: carbamoylphosphate synthetase (CPSase; EC 6.3.5.5), aspartate transcarbamylase (ATCase; EC 2.1.3.2) and dihydroorotase (DHOase; EC 3.5.2.3). The CPSase-function is accomplished in 2 steps, by a glutamine-dependent amidotransferase activity (GATase) that binds and cleaves glutamine to produce ammonia, followed by an ammonium-dependent carbamoyl phosphate synthetase, which reacts with the ammonia, hydrogencarbonate and ATP to form carbamoyl phosphate. The endogenously produced carbamoyl phosphate is sequestered and channeled to the ATCase active site. ATCase then catalyzes the formation of carbamoyl-L-aspartate from L-aspartate and carbamoyl phosphate. In the last step, DHOase catalyzes the cyclization of carbamoyl aspartate to dihydroorotate.</text>
</comment>
<dbReference type="Gene3D" id="3.50.30.20">
    <property type="entry name" value="Carbamoyl-phosphate synthase small subunit, N-terminal domain"/>
    <property type="match status" value="1"/>
</dbReference>
<dbReference type="PROSITE" id="PS00483">
    <property type="entry name" value="DIHYDROOROTASE_2"/>
    <property type="match status" value="1"/>
</dbReference>
<comment type="cofactor">
    <cofactor evidence="1">
        <name>Zn(2+)</name>
        <dbReference type="ChEBI" id="CHEBI:29105"/>
    </cofactor>
</comment>
<evidence type="ECO:0000256" key="35">
    <source>
        <dbReference type="SAM" id="MobiDB-lite"/>
    </source>
</evidence>
<dbReference type="Gene3D" id="3.30.470.20">
    <property type="entry name" value="ATP-grasp fold, B domain"/>
    <property type="match status" value="2"/>
</dbReference>
<dbReference type="GO" id="GO:0005975">
    <property type="term" value="P:carbohydrate metabolic process"/>
    <property type="evidence" value="ECO:0007669"/>
    <property type="project" value="InterPro"/>
</dbReference>
<dbReference type="PROSITE" id="PS00866">
    <property type="entry name" value="CPSASE_1"/>
    <property type="match status" value="1"/>
</dbReference>
<dbReference type="Pfam" id="PF01301">
    <property type="entry name" value="Glyco_hydro_35"/>
    <property type="match status" value="1"/>
</dbReference>
<dbReference type="GO" id="GO:0005524">
    <property type="term" value="F:ATP binding"/>
    <property type="evidence" value="ECO:0007669"/>
    <property type="project" value="UniProtKB-KW"/>
</dbReference>
<comment type="catalytic activity">
    <reaction evidence="30">
        <text>hydrogencarbonate + L-glutamine + 2 ATP + H2O = carbamoyl phosphate + L-glutamate + 2 ADP + phosphate + 2 H(+)</text>
        <dbReference type="Rhea" id="RHEA:18633"/>
        <dbReference type="ChEBI" id="CHEBI:15377"/>
        <dbReference type="ChEBI" id="CHEBI:15378"/>
        <dbReference type="ChEBI" id="CHEBI:17544"/>
        <dbReference type="ChEBI" id="CHEBI:29985"/>
        <dbReference type="ChEBI" id="CHEBI:30616"/>
        <dbReference type="ChEBI" id="CHEBI:43474"/>
        <dbReference type="ChEBI" id="CHEBI:58228"/>
        <dbReference type="ChEBI" id="CHEBI:58359"/>
        <dbReference type="ChEBI" id="CHEBI:456216"/>
        <dbReference type="EC" id="6.3.5.5"/>
    </reaction>
</comment>
<dbReference type="GO" id="GO:0019240">
    <property type="term" value="P:citrulline biosynthetic process"/>
    <property type="evidence" value="ECO:0007669"/>
    <property type="project" value="TreeGrafter"/>
</dbReference>
<dbReference type="Pfam" id="PF00988">
    <property type="entry name" value="CPSase_sm_chain"/>
    <property type="match status" value="1"/>
</dbReference>
<evidence type="ECO:0000256" key="22">
    <source>
        <dbReference type="ARBA" id="ARBA00023268"/>
    </source>
</evidence>
<evidence type="ECO:0000256" key="32">
    <source>
        <dbReference type="ARBA" id="ARBA00049534"/>
    </source>
</evidence>
<dbReference type="FunFam" id="3.30.1490.20:FF:000001">
    <property type="entry name" value="Carbamoyl-phosphate synthase large chain"/>
    <property type="match status" value="1"/>
</dbReference>
<evidence type="ECO:0000256" key="28">
    <source>
        <dbReference type="ARBA" id="ARBA00047359"/>
    </source>
</evidence>
<evidence type="ECO:0000256" key="23">
    <source>
        <dbReference type="ARBA" id="ARBA00023295"/>
    </source>
</evidence>
<evidence type="ECO:0000256" key="18">
    <source>
        <dbReference type="ARBA" id="ARBA00022840"/>
    </source>
</evidence>
<comment type="similarity">
    <text evidence="25">In the C-terminal section; belongs to the aspartate/ornithine carbamoyltransferase superfamily. ATCase family.</text>
</comment>
<dbReference type="SUPFAM" id="SSF52317">
    <property type="entry name" value="Class I glutamine amidotransferase-like"/>
    <property type="match status" value="1"/>
</dbReference>
<dbReference type="InterPro" id="IPR036901">
    <property type="entry name" value="Asp/Orn_carbamoylTrfase_sf"/>
</dbReference>
<accession>A0A8J9UI97</accession>
<name>A0A8J9UI97_9NEOP</name>
<dbReference type="SUPFAM" id="SSF52021">
    <property type="entry name" value="Carbamoyl phosphate synthetase, small subunit N-terminal domain"/>
    <property type="match status" value="1"/>
</dbReference>
<sequence>MYVIYFALACQVGAKRVHWHSKTLADGVIAARLVSDMKQSLWRIFFLIPICLCLLQKITQAFNTLDLSPEVIQLRESTSQGSQLSEKEPQNSRNISIVGNDFLLDGKRIHIMSGSLHYFRLPSEYWRDRLRKLKAAGLNTVSTYVEWSSHEPEEGSYSFEGDNDISRFIQIAAEENLHVLLRPGPYICAERDLGGLPYWLLSKYPNIRLRTTDKDFIAESKKWMAKLFSYIKPLLYGNGGPIIMVQVENEYGSYSTSKAYMTQIRDIIKEHVGDSALLYTTDGPSRSYFYDGSVPGTLTTIDFGPTSSVLDMFKALRTFMPVGPLMNSEYYPGWLTHWGESLQQVSTERVVFTLEDMINNSIHFNFYMFFGGSNFEFTSGANYGSYYQPDITSYDYDAPLSEAGDPTPKYYAIRDVLQKYDLVPKHLSTPLHSKKGAYGEIKLSAKINLLSTEGRSKLGVKYKDIQGIDLPTFEKLRQRSGLVLYETTLNETDGILTINEPRDWIIVYIDNKLQGVINRMQKLYTLNIKAQQNAVLSLLVENQGRLNYGDRIHDFKGILSPISLDSKNGNNRSTVNLEGPWTITGYPLDVKKYVDLTSPSSVLSQVKMGEGPILYEGVLVLPEGESPLDTFIDTTGWGKGYVFVNGHNLVEPKILNLKEEFYPLSMDDEELSCKVGPPCSLILADGSVFQGRSFGAQVPMEGEVVFQTGMVGYPESLTDPSYHAQLLVLTYPLIGNYGVPDENEYDEFNLPRWFESNRIWAAGLIVGQISTHASHWRARKSLGNWLASKGVPGICEIDTRALTFRLREGVTLGRIIQGVAPFGPLPPLKDPNARNLVAEVSVKEIHTFNPKGDVTILAVDCGLKYNQIRCLIKRNAKVVLVPWDYKFDSKNYDGLFISNGPGNPEVCKKVVDNLKDVIKGDTNVKPVFGICLGHQLLATAAGCKTYKTRYGNRGHNLPCTHSGTGRCFMTSQNHGFAVDANSLPKNWNILFTNENDKTNEGIIHNSLPFFSVQFHPEHTAGPTDLEFLFDVFIDAVKLYKNNKPCVINDMICERLKYIPTLQERPKKVLILGSGGLSIGQAGEFDYSGSQGVKAMQEEKIQTVLINPNIATVQTSKGLADKVYFLPITPEYVEQVIKAERPTGILLTFGGQTALNCGVELQKTKVFEKYNVHVLGTPVQSIVDTEDRKIFAEKINAIGEKVAPSAAVSSIEEALAAAQQIGYPVMARSAFSLGGLGSGFANNEDELRSLAHQALSHSEQLIIDKSLKGWKEVEYEVVRDAYDNCITVCNMENVDPLGIHTGESIVVAPSQTLSNREYYMLRNTAIKVIRHFGIVGECNIQYALNPYSEEFYIIEVNARLSRSSALASKATGYPLAYVAAKLALGIPLPTIKNSVTGVTTACFEPSLDYCVVKIPRWDLAKFNRVSTKIGSSMKSVGEVMAIGRNFEEAFQKALRMVDENVNGFDPYMKKVNENELREPTDKRMFVLAAALKESYTVEKLYELTKIDRWFLEKLKNIVEYYKILESIDSGSITCEILKSAKQIGFSDKQIAAAIKSTELAVRKLREEFKITPFVKQIDTVAAEWPASTNYLYLTYNGNTHDLDFPGEFVMVLGSGVYRIGSSVEFDWCAVGCLRELKNQNKKTIMVNYNPETVSTDYDMSDRLYFEEISFEVVMDIYNIEQPSGVILCMGGQLPNNIAMDLHRQQAIILGTSPDMIDNAENRFKFSRMLDRKGILQPKWKELTDLESAIKFCEEVGYPCLVRPSYVLSGAAMNVAYSNQELETYLKSASQLNKDHPVVISKYILDAKEIDVDVVAADGVLLCMAVSEHVENAGVHSGDATLVTPPQDINSQTLDKINEIARIIAETLDVTGPFNMQLIAKDNELKVIECNVRVSRSFPFVSKTLDHDFVAMATKVILGIPIEPVNVMSGCGKVGVKVPQFSFSRLSGADVTLGVEMASTGEVACFGENRYEAYLKSLMSTGFRIPKKAILLSIGTFKHKMELLPSIRTLQKLGYKLYASMGTGDFYTEHGIEVESVQWTFDHIGDPEDDRSDGELMHLADFMARRELDLVINLPMRGGARRVSSFSTHGYRTRRLAVDYAVPLVTDVKCAKLLVKAMLQCGGAPHMKTHTDCMTSRNIIKLPGFIDVHVHVREPGATYKEDFNSCTAAALAGGVTMICAMPNTNPPVIDRTSFDYVSTLARVSARCDFALFVGASTTNCDTAAELAPQAAALKMYLNETFTTLKLDDMTVWQRHLQNWPKKMPICAHAEREKTGAIILMASLLDRPIHICHVARKEEILIIKAAKERGLKVTCEVCPHHLFLSTDDIGRIGKGRAEVRPILCSPEDQAALWKNMDIIDIFATDHAPHSVEEKNSEKPPPGFPGLETILPLLLNAVHEGRLSMDDLINKFHKNPRKIFNLPEQVNTYVEVDMDYEWSIPEALEFSKSKWTPFAGMRVCGAIHRVTLRGEIAYVEGQILVPPGFGQNVRDWPMPKKQSFPTFAIEKNDKEISRPSSALDLHNSIELSRYSDFELDHVETNKPEGQNKLNVHFNELSGVRSASPLLSQPQTRQRCDSSSYPTQTTGSQRQRSDLFGKSILTVDTFSKEVLNDIFNLAQFMKTSVTKGRVLDDILKGKVMASIFYEVSTRTSCSFAAAMQRLGGSVIHTDATSSSAKKGETLEDSVTVMASYADVVVLRHPEPGAVALASRHSRKPIINAGDGVGEHPTQALLDIFTIREEIGTVNGLTITMVGDLKNGRTVHSLARLLTLYQVQLQYVSPPGLGMPKHIMEYIARKGIPQKVYERLEDVLSDTHVLYMTRIQRERFESQEEYEQMRGLLVVTPQLMTRARRRMIVMHPLPRVDEISPEFDSDPRAAYFRQAEYGMYVRMALLAMVAGVNPIM</sequence>
<dbReference type="Gene3D" id="3.40.50.880">
    <property type="match status" value="1"/>
</dbReference>
<dbReference type="Pfam" id="PF02142">
    <property type="entry name" value="MGS"/>
    <property type="match status" value="1"/>
</dbReference>
<dbReference type="InterPro" id="IPR048913">
    <property type="entry name" value="BetaGal_gal-bd"/>
</dbReference>
<dbReference type="GO" id="GO:0016597">
    <property type="term" value="F:amino acid binding"/>
    <property type="evidence" value="ECO:0007669"/>
    <property type="project" value="InterPro"/>
</dbReference>
<dbReference type="FunFam" id="3.40.50.20:FF:000002">
    <property type="entry name" value="Carbamoyl-phosphate synthase large chain"/>
    <property type="match status" value="1"/>
</dbReference>
<evidence type="ECO:0000256" key="14">
    <source>
        <dbReference type="ARBA" id="ARBA00022737"/>
    </source>
</evidence>
<dbReference type="FunFam" id="3.50.30.20:FF:000002">
    <property type="entry name" value="Carbamoyl-phosphate synthase 1, mitochondrial"/>
    <property type="match status" value="1"/>
</dbReference>
<keyword evidence="8" id="KW-0021">Allosteric enzyme</keyword>
<evidence type="ECO:0000256" key="20">
    <source>
        <dbReference type="ARBA" id="ARBA00022975"/>
    </source>
</evidence>
<dbReference type="InterPro" id="IPR048912">
    <property type="entry name" value="BetaGal1-like_ABD1"/>
</dbReference>
<dbReference type="InterPro" id="IPR036480">
    <property type="entry name" value="CarbP_synth_ssu_N_sf"/>
</dbReference>
<dbReference type="InterPro" id="IPR005480">
    <property type="entry name" value="CPSase_lsu_oligo"/>
</dbReference>
<keyword evidence="21" id="KW-0325">Glycoprotein</keyword>
<gene>
    <name evidence="38" type="ORF">BINO364_LOCUS6972</name>
</gene>
<dbReference type="InterPro" id="IPR006131">
    <property type="entry name" value="Asp_carbamoyltransf_Asp/Orn-bd"/>
</dbReference>
<evidence type="ECO:0000256" key="5">
    <source>
        <dbReference type="ARBA" id="ARBA00004880"/>
    </source>
</evidence>
<dbReference type="InterPro" id="IPR035686">
    <property type="entry name" value="CPSase_GATase1"/>
</dbReference>
<dbReference type="SUPFAM" id="SSF52335">
    <property type="entry name" value="Methylglyoxal synthase-like"/>
    <property type="match status" value="1"/>
</dbReference>
<dbReference type="InterPro" id="IPR006680">
    <property type="entry name" value="Amidohydro-rel"/>
</dbReference>
<keyword evidence="17" id="KW-0862">Zinc</keyword>
<dbReference type="NCBIfam" id="NF009475">
    <property type="entry name" value="PRK12838.1"/>
    <property type="match status" value="1"/>
</dbReference>
<dbReference type="Pfam" id="PF02729">
    <property type="entry name" value="OTCace_N"/>
    <property type="match status" value="1"/>
</dbReference>
<feature type="domain" description="Carbamoyl phosphate synthase ATP-binding" evidence="37">
    <location>
        <begin position="1885"/>
        <end position="1892"/>
    </location>
</feature>
<dbReference type="InterPro" id="IPR017926">
    <property type="entry name" value="GATASE"/>
</dbReference>
<dbReference type="Pfam" id="PF21467">
    <property type="entry name" value="BetaGal_gal-bd"/>
    <property type="match status" value="1"/>
</dbReference>
<dbReference type="NCBIfam" id="NF009455">
    <property type="entry name" value="PRK12815.1"/>
    <property type="match status" value="1"/>
</dbReference>
<evidence type="ECO:0000256" key="10">
    <source>
        <dbReference type="ARBA" id="ARBA00022598"/>
    </source>
</evidence>
<dbReference type="InterPro" id="IPR016185">
    <property type="entry name" value="PreATP-grasp_dom_sf"/>
</dbReference>
<dbReference type="EC" id="3.2.1.23" evidence="34"/>
<dbReference type="InterPro" id="IPR017853">
    <property type="entry name" value="GH"/>
</dbReference>
<dbReference type="FunFam" id="3.40.50.880:FF:000006">
    <property type="entry name" value="Carbamoyl-phosphate synthase 1, mitochondrial"/>
    <property type="match status" value="1"/>
</dbReference>
<dbReference type="FunFam" id="3.40.50.1380:FF:000005">
    <property type="entry name" value="CAD protein-like isoform X1"/>
    <property type="match status" value="1"/>
</dbReference>
<dbReference type="SMART" id="SM01097">
    <property type="entry name" value="CPSase_sm_chain"/>
    <property type="match status" value="1"/>
</dbReference>
<dbReference type="Gene3D" id="3.40.50.1370">
    <property type="entry name" value="Aspartate/ornithine carbamoyltransferase"/>
    <property type="match status" value="2"/>
</dbReference>
<dbReference type="GO" id="GO:0046872">
    <property type="term" value="F:metal ion binding"/>
    <property type="evidence" value="ECO:0007669"/>
    <property type="project" value="UniProtKB-KW"/>
</dbReference>
<dbReference type="SUPFAM" id="SSF52440">
    <property type="entry name" value="PreATP-grasp domain"/>
    <property type="match status" value="2"/>
</dbReference>
<comment type="pathway">
    <text evidence="3">Pyrimidine metabolism; UMP biosynthesis via de novo pathway; (S)-dihydroorotate from bicarbonate: step 1/3.</text>
</comment>
<evidence type="ECO:0000256" key="29">
    <source>
        <dbReference type="ARBA" id="ARBA00048492"/>
    </source>
</evidence>
<protein>
    <recommendedName>
        <fullName evidence="34">Beta-galactosidase</fullName>
        <ecNumber evidence="34">3.2.1.23</ecNumber>
    </recommendedName>
</protein>
<dbReference type="InterPro" id="IPR002082">
    <property type="entry name" value="Asp_carbamoyltransf"/>
</dbReference>
<evidence type="ECO:0000256" key="26">
    <source>
        <dbReference type="ARBA" id="ARBA00043984"/>
    </source>
</evidence>
<dbReference type="FunFam" id="3.40.50.20:FF:000012">
    <property type="entry name" value="Carbamoyl-phosphate synthase 1, mitochondrial"/>
    <property type="match status" value="1"/>
</dbReference>
<comment type="catalytic activity">
    <reaction evidence="34">
        <text>Hydrolysis of terminal non-reducing beta-D-galactose residues in beta-D-galactosides.</text>
        <dbReference type="EC" id="3.2.1.23"/>
    </reaction>
</comment>
<feature type="region of interest" description="Disordered" evidence="35">
    <location>
        <begin position="2558"/>
        <end position="2585"/>
    </location>
</feature>
<dbReference type="GO" id="GO:0044205">
    <property type="term" value="P:'de novo' UMP biosynthetic process"/>
    <property type="evidence" value="ECO:0007669"/>
    <property type="project" value="UniProtKB-UniPathway"/>
</dbReference>
<dbReference type="FunFam" id="3.40.50.1370:FF:000005">
    <property type="entry name" value="CAD protein-like isoform X1"/>
    <property type="match status" value="1"/>
</dbReference>
<evidence type="ECO:0000256" key="6">
    <source>
        <dbReference type="ARBA" id="ARBA00009809"/>
    </source>
</evidence>
<evidence type="ECO:0000256" key="11">
    <source>
        <dbReference type="ARBA" id="ARBA00022679"/>
    </source>
</evidence>
<keyword evidence="10" id="KW-0436">Ligase</keyword>
<dbReference type="PRINTS" id="PR00742">
    <property type="entry name" value="GLHYDRLASE35"/>
</dbReference>
<keyword evidence="39" id="KW-1185">Reference proteome</keyword>
<dbReference type="InterPro" id="IPR002474">
    <property type="entry name" value="CarbamoylP_synth_ssu_N"/>
</dbReference>
<dbReference type="InterPro" id="IPR036897">
    <property type="entry name" value="CarbamoylP_synth_lsu_oligo_sf"/>
</dbReference>
<evidence type="ECO:0000256" key="16">
    <source>
        <dbReference type="ARBA" id="ARBA00022801"/>
    </source>
</evidence>
<dbReference type="CDD" id="cd01316">
    <property type="entry name" value="CAD_DHOase"/>
    <property type="match status" value="1"/>
</dbReference>
<evidence type="ECO:0000256" key="30">
    <source>
        <dbReference type="ARBA" id="ARBA00048816"/>
    </source>
</evidence>
<dbReference type="InterPro" id="IPR002195">
    <property type="entry name" value="Dihydroorotase_CS"/>
</dbReference>
<dbReference type="FunFam" id="1.10.1030.10:FF:000001">
    <property type="entry name" value="Carbamoyl-phosphate synthase large chain"/>
    <property type="match status" value="1"/>
</dbReference>
<dbReference type="GO" id="GO:0004087">
    <property type="term" value="F:carbamoyl-phosphate synthase (ammonia) activity"/>
    <property type="evidence" value="ECO:0007669"/>
    <property type="project" value="UniProtKB-EC"/>
</dbReference>
<dbReference type="InterPro" id="IPR005483">
    <property type="entry name" value="CPSase_dom"/>
</dbReference>
<keyword evidence="23 34" id="KW-0326">Glycosidase</keyword>
<dbReference type="PROSITE" id="PS00867">
    <property type="entry name" value="CPSASE_2"/>
    <property type="match status" value="2"/>
</dbReference>
<evidence type="ECO:0000256" key="31">
    <source>
        <dbReference type="ARBA" id="ARBA00048859"/>
    </source>
</evidence>
<evidence type="ECO:0000256" key="7">
    <source>
        <dbReference type="ARBA" id="ARBA00022490"/>
    </source>
</evidence>
<evidence type="ECO:0000259" key="37">
    <source>
        <dbReference type="PROSITE" id="PS00867"/>
    </source>
</evidence>
<keyword evidence="11" id="KW-0808">Transferase</keyword>
<dbReference type="OrthoDB" id="434at2759"/>
<dbReference type="Pfam" id="PF21317">
    <property type="entry name" value="BetaGal_ABD_1"/>
    <property type="match status" value="1"/>
</dbReference>
<feature type="domain" description="Carbamoyl phosphate synthase ATP-binding" evidence="37">
    <location>
        <begin position="1352"/>
        <end position="1359"/>
    </location>
</feature>
<dbReference type="InterPro" id="IPR011607">
    <property type="entry name" value="MGS-like_dom"/>
</dbReference>
<dbReference type="PANTHER" id="PTHR11405">
    <property type="entry name" value="CARBAMOYLTRANSFERASE FAMILY MEMBER"/>
    <property type="match status" value="1"/>
</dbReference>
<dbReference type="SUPFAM" id="SSF48108">
    <property type="entry name" value="Carbamoyl phosphate synthetase, large subunit connection domain"/>
    <property type="match status" value="1"/>
</dbReference>
<comment type="catalytic activity">
    <reaction evidence="31">
        <text>carbamoyl phosphate + L-aspartate = N-carbamoyl-L-aspartate + phosphate + H(+)</text>
        <dbReference type="Rhea" id="RHEA:20013"/>
        <dbReference type="ChEBI" id="CHEBI:15378"/>
        <dbReference type="ChEBI" id="CHEBI:29991"/>
        <dbReference type="ChEBI" id="CHEBI:32814"/>
        <dbReference type="ChEBI" id="CHEBI:43474"/>
        <dbReference type="ChEBI" id="CHEBI:58228"/>
        <dbReference type="EC" id="2.1.3.2"/>
    </reaction>
</comment>
<feature type="compositionally biased region" description="Polar residues" evidence="35">
    <location>
        <begin position="2560"/>
        <end position="2585"/>
    </location>
</feature>
<comment type="subcellular location">
    <subcellularLocation>
        <location evidence="2">Cytoplasm</location>
    </subcellularLocation>
</comment>
<dbReference type="SUPFAM" id="SSF51445">
    <property type="entry name" value="(Trans)glycosidases"/>
    <property type="match status" value="1"/>
</dbReference>
<dbReference type="Gene3D" id="3.40.50.20">
    <property type="match status" value="2"/>
</dbReference>
<dbReference type="Gene3D" id="3.20.20.140">
    <property type="entry name" value="Metal-dependent hydrolases"/>
    <property type="match status" value="1"/>
</dbReference>
<dbReference type="InterPro" id="IPR013815">
    <property type="entry name" value="ATP_grasp_subdomain_1"/>
</dbReference>
<evidence type="ECO:0000256" key="1">
    <source>
        <dbReference type="ARBA" id="ARBA00001947"/>
    </source>
</evidence>
<evidence type="ECO:0000313" key="39">
    <source>
        <dbReference type="Proteomes" id="UP000838878"/>
    </source>
</evidence>